<dbReference type="CDD" id="cd06581">
    <property type="entry name" value="TM_PBP1_LivM_like"/>
    <property type="match status" value="1"/>
</dbReference>
<proteinExistence type="predicted"/>
<dbReference type="PANTHER" id="PTHR30482">
    <property type="entry name" value="HIGH-AFFINITY BRANCHED-CHAIN AMINO ACID TRANSPORT SYSTEM PERMEASE"/>
    <property type="match status" value="1"/>
</dbReference>
<keyword evidence="2" id="KW-1003">Cell membrane</keyword>
<keyword evidence="8" id="KW-1185">Reference proteome</keyword>
<sequence>MPGSPGHLHSFSYGILLMDMKRNYYEDVEIFSSGAVVFWFVVLGCFLAAFPFLCKHYNYNYYIYVANYIAIQIIVVVGLNMLVGFTGQISLGHAGFYAVGAYGTITLMTEAHLPFLAALVLAALIAGLLGFLLGLPALRLEGPYLAIATLGFGLTITQVIGKIELLGGRQGLNAPDLVVFGRELKTDQDFYFLAVPIAVLLVLFARNVIKTKVGRAFIAIRDADIAAETMGINLVFYKTLAFAVSAFYAGIAGGLYAFVLGFIDPELFSLFLSIMFLTMAVVGGLGSIMGPIAGALVLGWVDLELRNILSIPYLGDWLRSLSSSYFSLTGVSNIQFIVFGVILVSIMLFEPLGIYGIWIRAKKYWKTWPF</sequence>
<gene>
    <name evidence="7" type="ordered locus">Dole_3011</name>
</gene>
<reference evidence="7 8" key="1">
    <citation type="submission" date="2007-10" db="EMBL/GenBank/DDBJ databases">
        <title>Complete sequence of Desulfococcus oleovorans Hxd3.</title>
        <authorList>
            <consortium name="US DOE Joint Genome Institute"/>
            <person name="Copeland A."/>
            <person name="Lucas S."/>
            <person name="Lapidus A."/>
            <person name="Barry K."/>
            <person name="Glavina del Rio T."/>
            <person name="Dalin E."/>
            <person name="Tice H."/>
            <person name="Pitluck S."/>
            <person name="Kiss H."/>
            <person name="Brettin T."/>
            <person name="Bruce D."/>
            <person name="Detter J.C."/>
            <person name="Han C."/>
            <person name="Schmutz J."/>
            <person name="Larimer F."/>
            <person name="Land M."/>
            <person name="Hauser L."/>
            <person name="Kyrpides N."/>
            <person name="Kim E."/>
            <person name="Wawrik B."/>
            <person name="Richardson P."/>
        </authorList>
    </citation>
    <scope>NUCLEOTIDE SEQUENCE [LARGE SCALE GENOMIC DNA]</scope>
    <source>
        <strain evidence="8">DSM 6200 / JCM 39069 / Hxd3</strain>
    </source>
</reference>
<feature type="transmembrane region" description="Helical" evidence="6">
    <location>
        <begin position="61"/>
        <end position="83"/>
    </location>
</feature>
<comment type="subcellular location">
    <subcellularLocation>
        <location evidence="1">Cell membrane</location>
        <topology evidence="1">Multi-pass membrane protein</topology>
    </subcellularLocation>
</comment>
<name>A8ZZ41_DESOH</name>
<dbReference type="Pfam" id="PF02653">
    <property type="entry name" value="BPD_transp_2"/>
    <property type="match status" value="1"/>
</dbReference>
<keyword evidence="5 6" id="KW-0472">Membrane</keyword>
<dbReference type="PANTHER" id="PTHR30482:SF10">
    <property type="entry name" value="HIGH-AFFINITY BRANCHED-CHAIN AMINO ACID TRANSPORT PROTEIN BRAE"/>
    <property type="match status" value="1"/>
</dbReference>
<evidence type="ECO:0000256" key="5">
    <source>
        <dbReference type="ARBA" id="ARBA00023136"/>
    </source>
</evidence>
<feature type="transmembrane region" description="Helical" evidence="6">
    <location>
        <begin position="270"/>
        <end position="301"/>
    </location>
</feature>
<organism evidence="7 8">
    <name type="scientific">Desulfosudis oleivorans (strain DSM 6200 / JCM 39069 / Hxd3)</name>
    <name type="common">Desulfococcus oleovorans</name>
    <dbReference type="NCBI Taxonomy" id="96561"/>
    <lineage>
        <taxon>Bacteria</taxon>
        <taxon>Pseudomonadati</taxon>
        <taxon>Thermodesulfobacteriota</taxon>
        <taxon>Desulfobacteria</taxon>
        <taxon>Desulfobacterales</taxon>
        <taxon>Desulfosudaceae</taxon>
        <taxon>Desulfosudis</taxon>
    </lineage>
</organism>
<keyword evidence="4 6" id="KW-1133">Transmembrane helix</keyword>
<feature type="transmembrane region" description="Helical" evidence="6">
    <location>
        <begin position="190"/>
        <end position="209"/>
    </location>
</feature>
<dbReference type="STRING" id="96561.Dole_3011"/>
<evidence type="ECO:0000256" key="6">
    <source>
        <dbReference type="SAM" id="Phobius"/>
    </source>
</evidence>
<dbReference type="HOGENOM" id="CLU_031365_2_1_7"/>
<evidence type="ECO:0000256" key="1">
    <source>
        <dbReference type="ARBA" id="ARBA00004651"/>
    </source>
</evidence>
<dbReference type="GO" id="GO:0005886">
    <property type="term" value="C:plasma membrane"/>
    <property type="evidence" value="ECO:0007669"/>
    <property type="project" value="UniProtKB-SubCell"/>
</dbReference>
<feature type="transmembrane region" description="Helical" evidence="6">
    <location>
        <begin position="30"/>
        <end position="54"/>
    </location>
</feature>
<dbReference type="eggNOG" id="COG4177">
    <property type="taxonomic scope" value="Bacteria"/>
</dbReference>
<dbReference type="GO" id="GO:0015658">
    <property type="term" value="F:branched-chain amino acid transmembrane transporter activity"/>
    <property type="evidence" value="ECO:0007669"/>
    <property type="project" value="InterPro"/>
</dbReference>
<dbReference type="InterPro" id="IPR001851">
    <property type="entry name" value="ABC_transp_permease"/>
</dbReference>
<evidence type="ECO:0000313" key="8">
    <source>
        <dbReference type="Proteomes" id="UP000008561"/>
    </source>
</evidence>
<dbReference type="KEGG" id="dol:Dole_3011"/>
<evidence type="ECO:0000313" key="7">
    <source>
        <dbReference type="EMBL" id="ABW68814.1"/>
    </source>
</evidence>
<dbReference type="InterPro" id="IPR043428">
    <property type="entry name" value="LivM-like"/>
</dbReference>
<protein>
    <submittedName>
        <fullName evidence="7">Inner-membrane translocator</fullName>
    </submittedName>
</protein>
<evidence type="ECO:0000256" key="4">
    <source>
        <dbReference type="ARBA" id="ARBA00022989"/>
    </source>
</evidence>
<keyword evidence="3 6" id="KW-0812">Transmembrane</keyword>
<feature type="transmembrane region" description="Helical" evidence="6">
    <location>
        <begin position="115"/>
        <end position="138"/>
    </location>
</feature>
<dbReference type="Proteomes" id="UP000008561">
    <property type="component" value="Chromosome"/>
</dbReference>
<feature type="transmembrane region" description="Helical" evidence="6">
    <location>
        <begin position="144"/>
        <end position="161"/>
    </location>
</feature>
<evidence type="ECO:0000256" key="2">
    <source>
        <dbReference type="ARBA" id="ARBA00022475"/>
    </source>
</evidence>
<evidence type="ECO:0000256" key="3">
    <source>
        <dbReference type="ARBA" id="ARBA00022692"/>
    </source>
</evidence>
<feature type="transmembrane region" description="Helical" evidence="6">
    <location>
        <begin position="89"/>
        <end position="108"/>
    </location>
</feature>
<feature type="transmembrane region" description="Helical" evidence="6">
    <location>
        <begin position="240"/>
        <end position="263"/>
    </location>
</feature>
<dbReference type="AlphaFoldDB" id="A8ZZ41"/>
<feature type="transmembrane region" description="Helical" evidence="6">
    <location>
        <begin position="334"/>
        <end position="358"/>
    </location>
</feature>
<dbReference type="EMBL" id="CP000859">
    <property type="protein sequence ID" value="ABW68814.1"/>
    <property type="molecule type" value="Genomic_DNA"/>
</dbReference>
<accession>A8ZZ41</accession>